<dbReference type="InterPro" id="IPR000778">
    <property type="entry name" value="Cyt_b245_heavy_chain"/>
</dbReference>
<keyword evidence="9" id="KW-0560">Oxidoreductase</keyword>
<evidence type="ECO:0000256" key="5">
    <source>
        <dbReference type="ARBA" id="ARBA00022475"/>
    </source>
</evidence>
<feature type="compositionally biased region" description="Low complexity" evidence="14">
    <location>
        <begin position="501"/>
        <end position="511"/>
    </location>
</feature>
<dbReference type="InterPro" id="IPR017927">
    <property type="entry name" value="FAD-bd_FR_type"/>
</dbReference>
<feature type="transmembrane region" description="Helical" evidence="15">
    <location>
        <begin position="21"/>
        <end position="39"/>
    </location>
</feature>
<accession>A0A166WHB8</accession>
<dbReference type="Pfam" id="PF08030">
    <property type="entry name" value="NAD_binding_6"/>
    <property type="match status" value="1"/>
</dbReference>
<dbReference type="SFLD" id="SFLDG01168">
    <property type="entry name" value="Ferric_reductase_subgroup_(FRE"/>
    <property type="match status" value="1"/>
</dbReference>
<dbReference type="GO" id="GO:0005886">
    <property type="term" value="C:plasma membrane"/>
    <property type="evidence" value="ECO:0007669"/>
    <property type="project" value="UniProtKB-SubCell"/>
</dbReference>
<evidence type="ECO:0000256" key="3">
    <source>
        <dbReference type="ARBA" id="ARBA00012668"/>
    </source>
</evidence>
<dbReference type="AlphaFoldDB" id="A0A166WHB8"/>
<keyword evidence="7" id="KW-0249">Electron transport</keyword>
<feature type="transmembrane region" description="Helical" evidence="15">
    <location>
        <begin position="223"/>
        <end position="242"/>
    </location>
</feature>
<comment type="subcellular location">
    <subcellularLocation>
        <location evidence="1">Cell membrane</location>
        <topology evidence="1">Multi-pass membrane protein</topology>
    </subcellularLocation>
</comment>
<evidence type="ECO:0000256" key="7">
    <source>
        <dbReference type="ARBA" id="ARBA00022982"/>
    </source>
</evidence>
<dbReference type="PANTHER" id="PTHR32361:SF9">
    <property type="entry name" value="FERRIC REDUCTASE TRANSMEMBRANE COMPONENT 3-RELATED"/>
    <property type="match status" value="1"/>
</dbReference>
<keyword evidence="6 15" id="KW-0812">Transmembrane</keyword>
<proteinExistence type="inferred from homology"/>
<comment type="catalytic activity">
    <reaction evidence="13">
        <text>2 a Fe(II)-siderophore + NADP(+) + H(+) = 2 a Fe(III)-siderophore + NADPH</text>
        <dbReference type="Rhea" id="RHEA:28795"/>
        <dbReference type="Rhea" id="RHEA-COMP:11342"/>
        <dbReference type="Rhea" id="RHEA-COMP:11344"/>
        <dbReference type="ChEBI" id="CHEBI:15378"/>
        <dbReference type="ChEBI" id="CHEBI:29033"/>
        <dbReference type="ChEBI" id="CHEBI:29034"/>
        <dbReference type="ChEBI" id="CHEBI:57783"/>
        <dbReference type="ChEBI" id="CHEBI:58349"/>
        <dbReference type="EC" id="1.16.1.9"/>
    </reaction>
</comment>
<evidence type="ECO:0000256" key="9">
    <source>
        <dbReference type="ARBA" id="ARBA00023002"/>
    </source>
</evidence>
<dbReference type="InterPro" id="IPR013121">
    <property type="entry name" value="Fe_red_NAD-bd_6"/>
</dbReference>
<evidence type="ECO:0000256" key="10">
    <source>
        <dbReference type="ARBA" id="ARBA00023065"/>
    </source>
</evidence>
<feature type="transmembrane region" description="Helical" evidence="15">
    <location>
        <begin position="193"/>
        <end position="211"/>
    </location>
</feature>
<dbReference type="PANTHER" id="PTHR32361">
    <property type="entry name" value="FERRIC/CUPRIC REDUCTASE TRANSMEMBRANE COMPONENT"/>
    <property type="match status" value="1"/>
</dbReference>
<evidence type="ECO:0000256" key="12">
    <source>
        <dbReference type="ARBA" id="ARBA00023180"/>
    </source>
</evidence>
<dbReference type="InterPro" id="IPR013130">
    <property type="entry name" value="Fe3_Rdtase_TM_dom"/>
</dbReference>
<feature type="region of interest" description="Disordered" evidence="14">
    <location>
        <begin position="491"/>
        <end position="515"/>
    </location>
</feature>
<evidence type="ECO:0000259" key="16">
    <source>
        <dbReference type="PROSITE" id="PS51384"/>
    </source>
</evidence>
<evidence type="ECO:0000256" key="6">
    <source>
        <dbReference type="ARBA" id="ARBA00022692"/>
    </source>
</evidence>
<gene>
    <name evidence="17" type="ORF">FIBSPDRAFT_810265</name>
</gene>
<dbReference type="CDD" id="cd06186">
    <property type="entry name" value="NOX_Duox_like_FAD_NADP"/>
    <property type="match status" value="1"/>
</dbReference>
<reference evidence="17" key="1">
    <citation type="journal article" date="2016" name="Mol. Biol. Evol.">
        <title>Comparative Genomics of Early-Diverging Mushroom-Forming Fungi Provides Insights into the Origins of Lignocellulose Decay Capabilities.</title>
        <authorList>
            <person name="Nagy L.G."/>
            <person name="Riley R."/>
            <person name="Tritt A."/>
            <person name="Adam C."/>
            <person name="Daum C."/>
            <person name="Floudas D."/>
            <person name="Sun H."/>
            <person name="Yadav J.S."/>
            <person name="Pangilinan J."/>
            <person name="Larsson K.H."/>
            <person name="Matsuura K."/>
            <person name="Barry K."/>
            <person name="Labutti K."/>
            <person name="Kuo R."/>
            <person name="Ohm R.A."/>
            <person name="Bhattacharya S.S."/>
            <person name="Shirouzu T."/>
            <person name="Yoshinaga Y."/>
            <person name="Martin F.M."/>
            <person name="Grigoriev I.V."/>
            <person name="Hibbett D.S."/>
        </authorList>
    </citation>
    <scope>NUCLEOTIDE SEQUENCE [LARGE SCALE GENOMIC DNA]</scope>
    <source>
        <strain evidence="17">CBS 109695</strain>
    </source>
</reference>
<evidence type="ECO:0000256" key="2">
    <source>
        <dbReference type="ARBA" id="ARBA00006278"/>
    </source>
</evidence>
<organism evidence="17">
    <name type="scientific">Athelia psychrophila</name>
    <dbReference type="NCBI Taxonomy" id="1759441"/>
    <lineage>
        <taxon>Eukaryota</taxon>
        <taxon>Fungi</taxon>
        <taxon>Dikarya</taxon>
        <taxon>Basidiomycota</taxon>
        <taxon>Agaricomycotina</taxon>
        <taxon>Agaricomycetes</taxon>
        <taxon>Agaricomycetidae</taxon>
        <taxon>Atheliales</taxon>
        <taxon>Atheliaceae</taxon>
        <taxon>Athelia</taxon>
    </lineage>
</organism>
<dbReference type="GO" id="GO:0052851">
    <property type="term" value="F:ferric-chelate reductase (NADPH) activity"/>
    <property type="evidence" value="ECO:0007669"/>
    <property type="project" value="UniProtKB-EC"/>
</dbReference>
<dbReference type="EMBL" id="KV417481">
    <property type="protein sequence ID" value="KZP33754.1"/>
    <property type="molecule type" value="Genomic_DNA"/>
</dbReference>
<keyword evidence="4" id="KW-0813">Transport</keyword>
<sequence length="600" mass="65641">MTSGSAVDRTLRKQRNKEYPIQLWYFLACFIFLVGAKQGTLDSESHIIPSSSSVNLRRLPSAILNTYRIVALRWTIRINLGTVYTLNVAEIAITCAYIIAIFTWSFINTTALTGQKFNLQYWNNRAGTIAASQLPLVTALSSKNNVITFITGIGYDKLNYAHRMTSRVLFVLIWAHVGGELVRTIDAEDLASVWLRCGLMGAIALTALVLVSLRPVRAKAYELFFWVHFVTVLLFLVGAYFHAREFDFQSYVWPCFVIWGFDRLVRGLRVLLFTITSPSTSIQGADVEKHHIPSMAASVKLEMITSTIVRLTVPRPRLFHWSAGQSVFLTVPGVSKFTHEAHPFTIASIEDHDNMAPVKQTNELVFFINVQSGFTQRLAAHASRTTTNGNSSLTSKVYVDGPYGSAPDLRGFDTCVLVAGGSGVSFTLALLLDVIRNAAKNASAVQRVVFVWAVRDIRNVALIKPALIKALESQTQPQALKIDIRIHLTGSNGPSEESIEKSASSSSTSVEKPTPQGQLDLEALTGFAEVSLYDGRPDIAAIMTEEVQVTRNGRMGVAVCGSDSMVQSSRSALGLGTAGMKAVLKGGASVSLFIEGFAYA</sequence>
<dbReference type="GO" id="GO:0006879">
    <property type="term" value="P:intracellular iron ion homeostasis"/>
    <property type="evidence" value="ECO:0007669"/>
    <property type="project" value="TreeGrafter"/>
</dbReference>
<dbReference type="Gene3D" id="2.40.30.10">
    <property type="entry name" value="Translation factors"/>
    <property type="match status" value="1"/>
</dbReference>
<dbReference type="PRINTS" id="PR00466">
    <property type="entry name" value="GP91PHOX"/>
</dbReference>
<evidence type="ECO:0000256" key="8">
    <source>
        <dbReference type="ARBA" id="ARBA00022989"/>
    </source>
</evidence>
<dbReference type="Pfam" id="PF01794">
    <property type="entry name" value="Ferric_reduct"/>
    <property type="match status" value="1"/>
</dbReference>
<feature type="domain" description="FAD-binding FR-type" evidence="16">
    <location>
        <begin position="291"/>
        <end position="409"/>
    </location>
</feature>
<dbReference type="GO" id="GO:0006826">
    <property type="term" value="P:iron ion transport"/>
    <property type="evidence" value="ECO:0007669"/>
    <property type="project" value="TreeGrafter"/>
</dbReference>
<evidence type="ECO:0000313" key="17">
    <source>
        <dbReference type="EMBL" id="KZP33754.1"/>
    </source>
</evidence>
<evidence type="ECO:0000256" key="1">
    <source>
        <dbReference type="ARBA" id="ARBA00004651"/>
    </source>
</evidence>
<dbReference type="InterPro" id="IPR051410">
    <property type="entry name" value="Ferric/Cupric_Reductase"/>
</dbReference>
<keyword evidence="10" id="KW-0406">Ion transport</keyword>
<keyword evidence="8 15" id="KW-1133">Transmembrane helix</keyword>
<dbReference type="Pfam" id="PF08022">
    <property type="entry name" value="FAD_binding_8"/>
    <property type="match status" value="1"/>
</dbReference>
<dbReference type="InterPro" id="IPR039261">
    <property type="entry name" value="FNR_nucleotide-bd"/>
</dbReference>
<evidence type="ECO:0000256" key="4">
    <source>
        <dbReference type="ARBA" id="ARBA00022448"/>
    </source>
</evidence>
<dbReference type="GO" id="GO:0015677">
    <property type="term" value="P:copper ion import"/>
    <property type="evidence" value="ECO:0007669"/>
    <property type="project" value="TreeGrafter"/>
</dbReference>
<evidence type="ECO:0000256" key="11">
    <source>
        <dbReference type="ARBA" id="ARBA00023136"/>
    </source>
</evidence>
<evidence type="ECO:0000256" key="14">
    <source>
        <dbReference type="SAM" id="MobiDB-lite"/>
    </source>
</evidence>
<dbReference type="STRING" id="436010.A0A166WHB8"/>
<keyword evidence="5" id="KW-1003">Cell membrane</keyword>
<dbReference type="SUPFAM" id="SSF52343">
    <property type="entry name" value="Ferredoxin reductase-like, C-terminal NADP-linked domain"/>
    <property type="match status" value="1"/>
</dbReference>
<protein>
    <recommendedName>
        <fullName evidence="3">ferric-chelate reductase (NADPH)</fullName>
        <ecNumber evidence="3">1.16.1.9</ecNumber>
    </recommendedName>
</protein>
<dbReference type="Gene3D" id="3.40.50.80">
    <property type="entry name" value="Nucleotide-binding domain of ferredoxin-NADP reductase (FNR) module"/>
    <property type="match status" value="1"/>
</dbReference>
<name>A0A166WHB8_9AGAM</name>
<comment type="similarity">
    <text evidence="2">Belongs to the ferric reductase (FRE) family.</text>
</comment>
<feature type="transmembrane region" description="Helical" evidence="15">
    <location>
        <begin position="88"/>
        <end position="107"/>
    </location>
</feature>
<dbReference type="PROSITE" id="PS51384">
    <property type="entry name" value="FAD_FR"/>
    <property type="match status" value="1"/>
</dbReference>
<dbReference type="InterPro" id="IPR017938">
    <property type="entry name" value="Riboflavin_synthase-like_b-brl"/>
</dbReference>
<dbReference type="InterPro" id="IPR013112">
    <property type="entry name" value="FAD-bd_8"/>
</dbReference>
<dbReference type="SUPFAM" id="SSF63380">
    <property type="entry name" value="Riboflavin synthase domain-like"/>
    <property type="match status" value="1"/>
</dbReference>
<keyword evidence="12" id="KW-0325">Glycoprotein</keyword>
<evidence type="ECO:0000256" key="15">
    <source>
        <dbReference type="SAM" id="Phobius"/>
    </source>
</evidence>
<dbReference type="OrthoDB" id="4494341at2759"/>
<dbReference type="SFLD" id="SFLDS00052">
    <property type="entry name" value="Ferric_Reductase_Domain"/>
    <property type="match status" value="1"/>
</dbReference>
<evidence type="ECO:0000256" key="13">
    <source>
        <dbReference type="ARBA" id="ARBA00048483"/>
    </source>
</evidence>
<keyword evidence="11 15" id="KW-0472">Membrane</keyword>
<dbReference type="EC" id="1.16.1.9" evidence="3"/>